<dbReference type="PANTHER" id="PTHR43767:SF8">
    <property type="entry name" value="LONG-CHAIN-FATTY-ACID--COA LIGASE"/>
    <property type="match status" value="1"/>
</dbReference>
<dbReference type="Pfam" id="PF00501">
    <property type="entry name" value="AMP-binding"/>
    <property type="match status" value="1"/>
</dbReference>
<name>A0A009QI85_ACIBA</name>
<keyword evidence="9" id="KW-0460">Magnesium</keyword>
<keyword evidence="5" id="KW-0436">Ligase</keyword>
<dbReference type="PANTHER" id="PTHR43767">
    <property type="entry name" value="LONG-CHAIN-FATTY-ACID--COA LIGASE"/>
    <property type="match status" value="1"/>
</dbReference>
<keyword evidence="11" id="KW-0472">Membrane</keyword>
<comment type="similarity">
    <text evidence="4">Belongs to the ATP-dependent AMP-binding enzyme family.</text>
</comment>
<dbReference type="Gene3D" id="2.30.38.10">
    <property type="entry name" value="Luciferase, Domain 3"/>
    <property type="match status" value="1"/>
</dbReference>
<dbReference type="AlphaFoldDB" id="A0A009QI85"/>
<evidence type="ECO:0000313" key="17">
    <source>
        <dbReference type="EMBL" id="EXC06972.1"/>
    </source>
</evidence>
<evidence type="ECO:0000256" key="2">
    <source>
        <dbReference type="ARBA" id="ARBA00004170"/>
    </source>
</evidence>
<dbReference type="InterPro" id="IPR025110">
    <property type="entry name" value="AMP-bd_C"/>
</dbReference>
<accession>A0A009QI85</accession>
<dbReference type="Proteomes" id="UP000021108">
    <property type="component" value="Unassembled WGS sequence"/>
</dbReference>
<dbReference type="Pfam" id="PF13193">
    <property type="entry name" value="AMP-binding_C"/>
    <property type="match status" value="1"/>
</dbReference>
<dbReference type="PATRIC" id="fig|1310607.3.peg.2225"/>
<feature type="domain" description="AMP-dependent synthetase/ligase" evidence="15">
    <location>
        <begin position="35"/>
        <end position="413"/>
    </location>
</feature>
<evidence type="ECO:0000256" key="8">
    <source>
        <dbReference type="ARBA" id="ARBA00022840"/>
    </source>
</evidence>
<dbReference type="InterPro" id="IPR045851">
    <property type="entry name" value="AMP-bd_C_sf"/>
</dbReference>
<organism evidence="17 18">
    <name type="scientific">Acinetobacter baumannii 625974</name>
    <dbReference type="NCBI Taxonomy" id="1310607"/>
    <lineage>
        <taxon>Bacteria</taxon>
        <taxon>Pseudomonadati</taxon>
        <taxon>Pseudomonadota</taxon>
        <taxon>Gammaproteobacteria</taxon>
        <taxon>Moraxellales</taxon>
        <taxon>Moraxellaceae</taxon>
        <taxon>Acinetobacter</taxon>
        <taxon>Acinetobacter calcoaceticus/baumannii complex</taxon>
    </lineage>
</organism>
<dbReference type="Gene3D" id="3.40.50.980">
    <property type="match status" value="2"/>
</dbReference>
<dbReference type="SUPFAM" id="SSF56801">
    <property type="entry name" value="Acetyl-CoA synthetase-like"/>
    <property type="match status" value="1"/>
</dbReference>
<comment type="cofactor">
    <cofactor evidence="1">
        <name>Mg(2+)</name>
        <dbReference type="ChEBI" id="CHEBI:18420"/>
    </cofactor>
</comment>
<dbReference type="GO" id="GO:0016020">
    <property type="term" value="C:membrane"/>
    <property type="evidence" value="ECO:0007669"/>
    <property type="project" value="UniProtKB-SubCell"/>
</dbReference>
<keyword evidence="7" id="KW-0276">Fatty acid metabolism</keyword>
<evidence type="ECO:0000256" key="7">
    <source>
        <dbReference type="ARBA" id="ARBA00022832"/>
    </source>
</evidence>
<dbReference type="FunFam" id="3.30.300.30:FF:000006">
    <property type="entry name" value="Long-chain-fatty-acid--CoA ligase FadD"/>
    <property type="match status" value="1"/>
</dbReference>
<dbReference type="FunFam" id="3.40.50.12780:FF:000003">
    <property type="entry name" value="Long-chain-fatty-acid--CoA ligase FadD"/>
    <property type="match status" value="1"/>
</dbReference>
<dbReference type="PROSITE" id="PS00455">
    <property type="entry name" value="AMP_BINDING"/>
    <property type="match status" value="1"/>
</dbReference>
<sequence length="546" mass="61319">MTKQIWLDEYKQWNIESTITLPDEQTSLLDFWDNSFNKFQQRKAFIFADQSFSYAEIDLYSRQVATFLQSLGLEKGTRVAVMMPNIIQYPIISLAVIRAGYILVNINPLYTARELKHQLNDAGAKVLFILEQFLPVYEAVKEQVSVEQIITTTMTEMLVDQPTELDTLDSKKYAFKQILLKANAQDYIRPKLILEDTALLQYTGGTTGVSKGAELTHKNIVANLLQNNVVFKSYFGDRDAFEDEIAICALPLYHIFGFTVCLLHSAMNKGYATVLVPNPRDLDALVHCFEKYRPTVFPAVNTLFNALINHEGFNKLDHSRLEITTGGGMAILKSTADGWEKLTGRIIREGYGLSETSPVATFNPPISNIFSGTIGIPVPSTDIAILDDEGHQLALGEIGEIAIRGPQVMKGYWNLPEETKAVMTADGFFRTGDIGFMNEKGYTKIIDRKKDMILVSGFNVFPNEIEEVLAQHPKILEVAVVGIADEKSGEVPKAFIVKKDDSLSVEEIQNYAKENLTGYKQPRHIQFINELPKSNVGKILRKELKV</sequence>
<feature type="domain" description="AMP-binding enzyme C-terminal" evidence="16">
    <location>
        <begin position="464"/>
        <end position="538"/>
    </location>
</feature>
<dbReference type="GO" id="GO:0005524">
    <property type="term" value="F:ATP binding"/>
    <property type="evidence" value="ECO:0007669"/>
    <property type="project" value="UniProtKB-KW"/>
</dbReference>
<evidence type="ECO:0000256" key="4">
    <source>
        <dbReference type="ARBA" id="ARBA00006432"/>
    </source>
</evidence>
<evidence type="ECO:0000256" key="5">
    <source>
        <dbReference type="ARBA" id="ARBA00022598"/>
    </source>
</evidence>
<evidence type="ECO:0000259" key="16">
    <source>
        <dbReference type="Pfam" id="PF13193"/>
    </source>
</evidence>
<evidence type="ECO:0000256" key="12">
    <source>
        <dbReference type="ARBA" id="ARBA00026121"/>
    </source>
</evidence>
<dbReference type="EC" id="6.2.1.3" evidence="12"/>
<evidence type="ECO:0000256" key="9">
    <source>
        <dbReference type="ARBA" id="ARBA00022842"/>
    </source>
</evidence>
<proteinExistence type="inferred from homology"/>
<evidence type="ECO:0000256" key="11">
    <source>
        <dbReference type="ARBA" id="ARBA00023136"/>
    </source>
</evidence>
<dbReference type="EMBL" id="JEXD01000018">
    <property type="protein sequence ID" value="EXC06972.1"/>
    <property type="molecule type" value="Genomic_DNA"/>
</dbReference>
<gene>
    <name evidence="17" type="ORF">J506_2295</name>
</gene>
<keyword evidence="10" id="KW-0443">Lipid metabolism</keyword>
<protein>
    <recommendedName>
        <fullName evidence="13">Long-chain-fatty-acid--CoA ligase</fullName>
        <ecNumber evidence="12">6.2.1.3</ecNumber>
    </recommendedName>
    <alternativeName>
        <fullName evidence="14">Long-chain acyl-CoA synthetase</fullName>
    </alternativeName>
</protein>
<comment type="caution">
    <text evidence="17">The sequence shown here is derived from an EMBL/GenBank/DDBJ whole genome shotgun (WGS) entry which is preliminary data.</text>
</comment>
<dbReference type="Gene3D" id="3.30.300.30">
    <property type="match status" value="1"/>
</dbReference>
<dbReference type="InterPro" id="IPR000873">
    <property type="entry name" value="AMP-dep_synth/lig_dom"/>
</dbReference>
<evidence type="ECO:0000256" key="6">
    <source>
        <dbReference type="ARBA" id="ARBA00022741"/>
    </source>
</evidence>
<evidence type="ECO:0000256" key="10">
    <source>
        <dbReference type="ARBA" id="ARBA00023098"/>
    </source>
</evidence>
<dbReference type="CDD" id="cd05936">
    <property type="entry name" value="FC-FACS_FadD_like"/>
    <property type="match status" value="1"/>
</dbReference>
<dbReference type="GO" id="GO:0004467">
    <property type="term" value="F:long-chain fatty acid-CoA ligase activity"/>
    <property type="evidence" value="ECO:0007669"/>
    <property type="project" value="UniProtKB-EC"/>
</dbReference>
<evidence type="ECO:0000313" key="18">
    <source>
        <dbReference type="Proteomes" id="UP000021108"/>
    </source>
</evidence>
<comment type="subcellular location">
    <subcellularLocation>
        <location evidence="2">Membrane</location>
        <topology evidence="2">Peripheral membrane protein</topology>
    </subcellularLocation>
</comment>
<keyword evidence="6" id="KW-0547">Nucleotide-binding</keyword>
<comment type="pathway">
    <text evidence="3">Lipid metabolism; fatty acid beta-oxidation.</text>
</comment>
<evidence type="ECO:0000256" key="14">
    <source>
        <dbReference type="ARBA" id="ARBA00042773"/>
    </source>
</evidence>
<reference evidence="17 18" key="1">
    <citation type="submission" date="2014-02" db="EMBL/GenBank/DDBJ databases">
        <title>Comparative genomics and transcriptomics to identify genetic mechanisms underlying the emergence of carbapenem resistant Acinetobacter baumannii (CRAb).</title>
        <authorList>
            <person name="Harris A.D."/>
            <person name="Johnson K.J."/>
            <person name="George J."/>
            <person name="Shefchek K."/>
            <person name="Daugherty S.C."/>
            <person name="Parankush S."/>
            <person name="Sadzewicz L."/>
            <person name="Tallon L."/>
            <person name="Sengamalay N."/>
            <person name="Hazen T.H."/>
            <person name="Rasko D.A."/>
        </authorList>
    </citation>
    <scope>NUCLEOTIDE SEQUENCE [LARGE SCALE GENOMIC DNA]</scope>
    <source>
        <strain evidence="17 18">625974</strain>
    </source>
</reference>
<dbReference type="InterPro" id="IPR020845">
    <property type="entry name" value="AMP-binding_CS"/>
</dbReference>
<keyword evidence="8" id="KW-0067">ATP-binding</keyword>
<evidence type="ECO:0000256" key="3">
    <source>
        <dbReference type="ARBA" id="ARBA00005005"/>
    </source>
</evidence>
<evidence type="ECO:0000259" key="15">
    <source>
        <dbReference type="Pfam" id="PF00501"/>
    </source>
</evidence>
<dbReference type="RefSeq" id="WP_032059450.1">
    <property type="nucleotide sequence ID" value="NZ_JEXD01000018.1"/>
</dbReference>
<evidence type="ECO:0000256" key="1">
    <source>
        <dbReference type="ARBA" id="ARBA00001946"/>
    </source>
</evidence>
<dbReference type="InterPro" id="IPR050237">
    <property type="entry name" value="ATP-dep_AMP-bd_enzyme"/>
</dbReference>
<evidence type="ECO:0000256" key="13">
    <source>
        <dbReference type="ARBA" id="ARBA00039545"/>
    </source>
</evidence>